<dbReference type="AlphaFoldDB" id="B5Y7L5"/>
<evidence type="ECO:0000313" key="2">
    <source>
        <dbReference type="EMBL" id="ACI16917.1"/>
    </source>
</evidence>
<protein>
    <submittedName>
        <fullName evidence="2">YvlD</fullName>
    </submittedName>
</protein>
<dbReference type="PANTHER" id="PTHR37309:SF1">
    <property type="entry name" value="SLR0284 PROTEIN"/>
    <property type="match status" value="1"/>
</dbReference>
<reference evidence="2 3" key="2">
    <citation type="journal article" date="2014" name="Genome Announc.">
        <title>Complete Genome Sequence of Coprothermobacter proteolyticus DSM 5265.</title>
        <authorList>
            <person name="Alexiev A."/>
            <person name="Coil D.A."/>
            <person name="Badger J.H."/>
            <person name="Enticknap J."/>
            <person name="Ward N."/>
            <person name="Robb F.T."/>
            <person name="Eisen J.A."/>
        </authorList>
    </citation>
    <scope>NUCLEOTIDE SEQUENCE [LARGE SCALE GENOMIC DNA]</scope>
    <source>
        <strain evidence="3">ATCC 35245 / DSM 5265 / OCM 4 / BT</strain>
    </source>
</reference>
<name>B5Y7L5_COPPD</name>
<dbReference type="STRING" id="309798.COPRO5265_0396"/>
<keyword evidence="1" id="KW-0812">Transmembrane</keyword>
<evidence type="ECO:0000313" key="3">
    <source>
        <dbReference type="Proteomes" id="UP000001732"/>
    </source>
</evidence>
<proteinExistence type="predicted"/>
<sequence>MGQPKENRFRMLTYASGGDVMFFLGKWLANFVVLAIVSLIYKGLTYANLTAMILGALVLTLAQLTIKPILTLLTLPINILTLGLFSLVINGLIIWLMASIVPGIYLKSFGAAIIAWILVSIVGLFVRPLIL</sequence>
<dbReference type="InterPro" id="IPR007165">
    <property type="entry name" value="Phage_holin_4_2"/>
</dbReference>
<gene>
    <name evidence="2" type="ordered locus">COPRO5265_0396</name>
</gene>
<feature type="transmembrane region" description="Helical" evidence="1">
    <location>
        <begin position="77"/>
        <end position="98"/>
    </location>
</feature>
<dbReference type="eggNOG" id="COG1950">
    <property type="taxonomic scope" value="Bacteria"/>
</dbReference>
<evidence type="ECO:0000256" key="1">
    <source>
        <dbReference type="SAM" id="Phobius"/>
    </source>
</evidence>
<feature type="transmembrane region" description="Helical" evidence="1">
    <location>
        <begin position="104"/>
        <end position="126"/>
    </location>
</feature>
<dbReference type="Pfam" id="PF04020">
    <property type="entry name" value="Phage_holin_4_2"/>
    <property type="match status" value="1"/>
</dbReference>
<reference evidence="3" key="1">
    <citation type="submission" date="2008-08" db="EMBL/GenBank/DDBJ databases">
        <title>The complete genome sequence of Coprothermobacter proteolyticus strain ATCC 5245 / DSM 5265 / BT.</title>
        <authorList>
            <person name="Dodson R.J."/>
            <person name="Durkin A.S."/>
            <person name="Wu M."/>
            <person name="Eisen J."/>
            <person name="Sutton G."/>
        </authorList>
    </citation>
    <scope>NUCLEOTIDE SEQUENCE [LARGE SCALE GENOMIC DNA]</scope>
    <source>
        <strain evidence="3">ATCC 35245 / DSM 5265 / OCM 4 / BT</strain>
    </source>
</reference>
<feature type="transmembrane region" description="Helical" evidence="1">
    <location>
        <begin position="20"/>
        <end position="40"/>
    </location>
</feature>
<dbReference type="EMBL" id="CP001145">
    <property type="protein sequence ID" value="ACI16917.1"/>
    <property type="molecule type" value="Genomic_DNA"/>
</dbReference>
<organism evidence="2 3">
    <name type="scientific">Coprothermobacter proteolyticus (strain ATCC 35245 / DSM 5265 / OCM 4 / BT)</name>
    <dbReference type="NCBI Taxonomy" id="309798"/>
    <lineage>
        <taxon>Bacteria</taxon>
        <taxon>Pseudomonadati</taxon>
        <taxon>Coprothermobacterota</taxon>
        <taxon>Coprothermobacteria</taxon>
        <taxon>Coprothermobacterales</taxon>
        <taxon>Coprothermobacteraceae</taxon>
        <taxon>Coprothermobacter</taxon>
    </lineage>
</organism>
<keyword evidence="1" id="KW-0472">Membrane</keyword>
<keyword evidence="3" id="KW-1185">Reference proteome</keyword>
<accession>B5Y7L5</accession>
<feature type="transmembrane region" description="Helical" evidence="1">
    <location>
        <begin position="46"/>
        <end position="65"/>
    </location>
</feature>
<keyword evidence="1" id="KW-1133">Transmembrane helix</keyword>
<dbReference type="PANTHER" id="PTHR37309">
    <property type="entry name" value="SLR0284 PROTEIN"/>
    <property type="match status" value="1"/>
</dbReference>
<dbReference type="KEGG" id="cpo:COPRO5265_0396"/>
<dbReference type="Proteomes" id="UP000001732">
    <property type="component" value="Chromosome"/>
</dbReference>